<feature type="chain" id="PRO_5035886242" evidence="1">
    <location>
        <begin position="26"/>
        <end position="79"/>
    </location>
</feature>
<feature type="signal peptide" evidence="1">
    <location>
        <begin position="1"/>
        <end position="25"/>
    </location>
</feature>
<evidence type="ECO:0000313" key="3">
    <source>
        <dbReference type="Proteomes" id="UP000694240"/>
    </source>
</evidence>
<dbReference type="Proteomes" id="UP000694240">
    <property type="component" value="Chromosome 7"/>
</dbReference>
<name>A0A8T2BF41_9BRAS</name>
<protein>
    <submittedName>
        <fullName evidence="2">Uncharacterized protein</fullName>
    </submittedName>
</protein>
<accession>A0A8T2BF41</accession>
<gene>
    <name evidence="2" type="ORF">ISN45_Aa02g004720</name>
</gene>
<keyword evidence="1" id="KW-0732">Signal</keyword>
<proteinExistence type="predicted"/>
<dbReference type="AlphaFoldDB" id="A0A8T2BF41"/>
<comment type="caution">
    <text evidence="2">The sequence shown here is derived from an EMBL/GenBank/DDBJ whole genome shotgun (WGS) entry which is preliminary data.</text>
</comment>
<evidence type="ECO:0000256" key="1">
    <source>
        <dbReference type="SAM" id="SignalP"/>
    </source>
</evidence>
<sequence length="79" mass="8893">MKSVTFLVVSCVLIFFVMHNAKVEAAERAPVLVEFIPGYPCDVDIFRSAGQCRIEIRDDYYPHCDCRDAVGGHQCTCVH</sequence>
<dbReference type="EMBL" id="JAEFBK010000007">
    <property type="protein sequence ID" value="KAG7585100.1"/>
    <property type="molecule type" value="Genomic_DNA"/>
</dbReference>
<keyword evidence="3" id="KW-1185">Reference proteome</keyword>
<evidence type="ECO:0000313" key="2">
    <source>
        <dbReference type="EMBL" id="KAG7585100.1"/>
    </source>
</evidence>
<reference evidence="2 3" key="1">
    <citation type="submission" date="2020-12" db="EMBL/GenBank/DDBJ databases">
        <title>Concerted genomic and epigenomic changes stabilize Arabidopsis allopolyploids.</title>
        <authorList>
            <person name="Chen Z."/>
        </authorList>
    </citation>
    <scope>NUCLEOTIDE SEQUENCE [LARGE SCALE GENOMIC DNA]</scope>
    <source>
        <strain evidence="2">Allo738</strain>
        <tissue evidence="2">Leaf</tissue>
    </source>
</reference>
<organism evidence="2 3">
    <name type="scientific">Arabidopsis thaliana x Arabidopsis arenosa</name>
    <dbReference type="NCBI Taxonomy" id="1240361"/>
    <lineage>
        <taxon>Eukaryota</taxon>
        <taxon>Viridiplantae</taxon>
        <taxon>Streptophyta</taxon>
        <taxon>Embryophyta</taxon>
        <taxon>Tracheophyta</taxon>
        <taxon>Spermatophyta</taxon>
        <taxon>Magnoliopsida</taxon>
        <taxon>eudicotyledons</taxon>
        <taxon>Gunneridae</taxon>
        <taxon>Pentapetalae</taxon>
        <taxon>rosids</taxon>
        <taxon>malvids</taxon>
        <taxon>Brassicales</taxon>
        <taxon>Brassicaceae</taxon>
        <taxon>Camelineae</taxon>
        <taxon>Arabidopsis</taxon>
    </lineage>
</organism>